<protein>
    <submittedName>
        <fullName evidence="2">Uncharacterized protein</fullName>
    </submittedName>
</protein>
<dbReference type="AlphaFoldDB" id="A0A7W9JJ51"/>
<evidence type="ECO:0000256" key="1">
    <source>
        <dbReference type="SAM" id="MobiDB-lite"/>
    </source>
</evidence>
<proteinExistence type="predicted"/>
<evidence type="ECO:0000313" key="2">
    <source>
        <dbReference type="EMBL" id="MBB5848659.1"/>
    </source>
</evidence>
<name>A0A7W9JJ51_9MICC</name>
<reference evidence="2 3" key="1">
    <citation type="submission" date="2020-08" db="EMBL/GenBank/DDBJ databases">
        <title>Sequencing the genomes of 1000 actinobacteria strains.</title>
        <authorList>
            <person name="Klenk H.-P."/>
        </authorList>
    </citation>
    <scope>NUCLEOTIDE SEQUENCE [LARGE SCALE GENOMIC DNA]</scope>
    <source>
        <strain evidence="2 3">DSM 17945</strain>
    </source>
</reference>
<comment type="caution">
    <text evidence="2">The sequence shown here is derived from an EMBL/GenBank/DDBJ whole genome shotgun (WGS) entry which is preliminary data.</text>
</comment>
<accession>A0A7W9JJ51</accession>
<evidence type="ECO:0000313" key="3">
    <source>
        <dbReference type="Proteomes" id="UP000567246"/>
    </source>
</evidence>
<keyword evidence="3" id="KW-1185">Reference proteome</keyword>
<dbReference type="Proteomes" id="UP000567246">
    <property type="component" value="Unassembled WGS sequence"/>
</dbReference>
<dbReference type="RefSeq" id="WP_184171889.1">
    <property type="nucleotide sequence ID" value="NZ_BAABAG010000007.1"/>
</dbReference>
<feature type="region of interest" description="Disordered" evidence="1">
    <location>
        <begin position="225"/>
        <end position="291"/>
    </location>
</feature>
<gene>
    <name evidence="2" type="ORF">HDA33_001223</name>
</gene>
<organism evidence="2 3">
    <name type="scientific">Micrococcus endophyticus</name>
    <dbReference type="NCBI Taxonomy" id="455343"/>
    <lineage>
        <taxon>Bacteria</taxon>
        <taxon>Bacillati</taxon>
        <taxon>Actinomycetota</taxon>
        <taxon>Actinomycetes</taxon>
        <taxon>Micrococcales</taxon>
        <taxon>Micrococcaceae</taxon>
        <taxon>Micrococcus</taxon>
    </lineage>
</organism>
<sequence length="291" mass="31851">MFPVEVYREDPEEQPVEYVDVVIEAGEVGGPQTTRSELAVHVLRDLDYGDQVSVHGTASEHVFQAGSGQEPMRTRRVQAESVVALNVVEFDRPRLVAMGTSPGETFSLQDKHARHAYTVEDPQAPLCPRGLFGQEGQVRPVTSPWEVEEAVWTTPMHQRPHALAQRGVEPREQPAPQVQVRATDAELTEAGVDREELTRGARRLSLELGAQFLPREADRRSAAEALEAMEPRRGARPARATWTPENPRATTAQRRVPKAAGSEIDRAAEGMARGQVPSPGVSGPEASGPSR</sequence>
<dbReference type="EMBL" id="JACHMW010000001">
    <property type="protein sequence ID" value="MBB5848659.1"/>
    <property type="molecule type" value="Genomic_DNA"/>
</dbReference>